<dbReference type="InterPro" id="IPR041490">
    <property type="entry name" value="KstR2_TetR_C"/>
</dbReference>
<dbReference type="Gene3D" id="1.10.357.10">
    <property type="entry name" value="Tetracycline Repressor, domain 2"/>
    <property type="match status" value="1"/>
</dbReference>
<evidence type="ECO:0000256" key="1">
    <source>
        <dbReference type="ARBA" id="ARBA00023125"/>
    </source>
</evidence>
<dbReference type="InterPro" id="IPR050109">
    <property type="entry name" value="HTH-type_TetR-like_transc_reg"/>
</dbReference>
<evidence type="ECO:0000313" key="4">
    <source>
        <dbReference type="EMBL" id="MBG6122156.1"/>
    </source>
</evidence>
<dbReference type="GO" id="GO:0003700">
    <property type="term" value="F:DNA-binding transcription factor activity"/>
    <property type="evidence" value="ECO:0007669"/>
    <property type="project" value="TreeGrafter"/>
</dbReference>
<keyword evidence="1 2" id="KW-0238">DNA-binding</keyword>
<dbReference type="EMBL" id="JADOUE010000001">
    <property type="protein sequence ID" value="MBG6122156.1"/>
    <property type="molecule type" value="Genomic_DNA"/>
</dbReference>
<dbReference type="RefSeq" id="WP_196824604.1">
    <property type="nucleotide sequence ID" value="NZ_CP046980.1"/>
</dbReference>
<organism evidence="4 5">
    <name type="scientific">Corynebacterium aquatimens</name>
    <dbReference type="NCBI Taxonomy" id="1190508"/>
    <lineage>
        <taxon>Bacteria</taxon>
        <taxon>Bacillati</taxon>
        <taxon>Actinomycetota</taxon>
        <taxon>Actinomycetes</taxon>
        <taxon>Mycobacteriales</taxon>
        <taxon>Corynebacteriaceae</taxon>
        <taxon>Corynebacterium</taxon>
    </lineage>
</organism>
<protein>
    <submittedName>
        <fullName evidence="4">AcrR family transcriptional regulator</fullName>
    </submittedName>
</protein>
<dbReference type="AlphaFoldDB" id="A0A931E2R8"/>
<dbReference type="InterPro" id="IPR001647">
    <property type="entry name" value="HTH_TetR"/>
</dbReference>
<keyword evidence="5" id="KW-1185">Reference proteome</keyword>
<proteinExistence type="predicted"/>
<dbReference type="GO" id="GO:0000976">
    <property type="term" value="F:transcription cis-regulatory region binding"/>
    <property type="evidence" value="ECO:0007669"/>
    <property type="project" value="TreeGrafter"/>
</dbReference>
<evidence type="ECO:0000259" key="3">
    <source>
        <dbReference type="PROSITE" id="PS50977"/>
    </source>
</evidence>
<dbReference type="Pfam" id="PF17932">
    <property type="entry name" value="TetR_C_24"/>
    <property type="match status" value="1"/>
</dbReference>
<dbReference type="PROSITE" id="PS50977">
    <property type="entry name" value="HTH_TETR_2"/>
    <property type="match status" value="1"/>
</dbReference>
<comment type="caution">
    <text evidence="4">The sequence shown here is derived from an EMBL/GenBank/DDBJ whole genome shotgun (WGS) entry which is preliminary data.</text>
</comment>
<feature type="DNA-binding region" description="H-T-H motif" evidence="2">
    <location>
        <begin position="50"/>
        <end position="69"/>
    </location>
</feature>
<dbReference type="SUPFAM" id="SSF46689">
    <property type="entry name" value="Homeodomain-like"/>
    <property type="match status" value="1"/>
</dbReference>
<dbReference type="Pfam" id="PF00440">
    <property type="entry name" value="TetR_N"/>
    <property type="match status" value="1"/>
</dbReference>
<dbReference type="PANTHER" id="PTHR30055">
    <property type="entry name" value="HTH-TYPE TRANSCRIPTIONAL REGULATOR RUTR"/>
    <property type="match status" value="1"/>
</dbReference>
<gene>
    <name evidence="4" type="ORF">IW254_001125</name>
</gene>
<dbReference type="PRINTS" id="PR00455">
    <property type="entry name" value="HTHTETR"/>
</dbReference>
<evidence type="ECO:0000256" key="2">
    <source>
        <dbReference type="PROSITE-ProRule" id="PRU00335"/>
    </source>
</evidence>
<reference evidence="4" key="1">
    <citation type="submission" date="2020-11" db="EMBL/GenBank/DDBJ databases">
        <title>Sequencing the genomes of 1000 actinobacteria strains.</title>
        <authorList>
            <person name="Klenk H.-P."/>
        </authorList>
    </citation>
    <scope>NUCLEOTIDE SEQUENCE</scope>
    <source>
        <strain evidence="4">DSM 45632</strain>
    </source>
</reference>
<dbReference type="InterPro" id="IPR009057">
    <property type="entry name" value="Homeodomain-like_sf"/>
</dbReference>
<dbReference type="SUPFAM" id="SSF48498">
    <property type="entry name" value="Tetracyclin repressor-like, C-terminal domain"/>
    <property type="match status" value="1"/>
</dbReference>
<dbReference type="InterPro" id="IPR036271">
    <property type="entry name" value="Tet_transcr_reg_TetR-rel_C_sf"/>
</dbReference>
<accession>A0A931E2R8</accession>
<feature type="domain" description="HTH tetR-type" evidence="3">
    <location>
        <begin position="27"/>
        <end position="87"/>
    </location>
</feature>
<dbReference type="Proteomes" id="UP000658613">
    <property type="component" value="Unassembled WGS sequence"/>
</dbReference>
<dbReference type="PANTHER" id="PTHR30055:SF237">
    <property type="entry name" value="TRANSCRIPTIONAL REPRESSOR MCE3R"/>
    <property type="match status" value="1"/>
</dbReference>
<name>A0A931E2R8_9CORY</name>
<sequence>MPSSAGRASAGRTPSISEELDWRVFPPLELDEFLTAALKLINERGYHATSVRNIVKEVGVTIPSFYYHYENKQQMLVALMEYSMDVVDSRIDAALEEAGDDVVQQLVNLTESACLIMAYYRELTYLDSEIRSLEEDNMRRYAQRRDRSEELMRGIVKEGCEQGIFHTRYPADVSRALFSAIQGIALWYRMDGPDTPEEMARKYAHFALALVEADPHVTAAIK</sequence>
<evidence type="ECO:0000313" key="5">
    <source>
        <dbReference type="Proteomes" id="UP000658613"/>
    </source>
</evidence>